<dbReference type="EMBL" id="WNYA01000004">
    <property type="protein sequence ID" value="KAG8574435.1"/>
    <property type="molecule type" value="Genomic_DNA"/>
</dbReference>
<feature type="compositionally biased region" description="Polar residues" evidence="1">
    <location>
        <begin position="274"/>
        <end position="290"/>
    </location>
</feature>
<feature type="compositionally biased region" description="Basic and acidic residues" evidence="1">
    <location>
        <begin position="432"/>
        <end position="442"/>
    </location>
</feature>
<feature type="compositionally biased region" description="Low complexity" evidence="1">
    <location>
        <begin position="1629"/>
        <end position="1645"/>
    </location>
</feature>
<feature type="region of interest" description="Disordered" evidence="1">
    <location>
        <begin position="691"/>
        <end position="736"/>
    </location>
</feature>
<feature type="region of interest" description="Disordered" evidence="1">
    <location>
        <begin position="750"/>
        <end position="777"/>
    </location>
</feature>
<gene>
    <name evidence="2" type="ORF">GDO81_009183</name>
</gene>
<proteinExistence type="predicted"/>
<feature type="compositionally biased region" description="Polar residues" evidence="1">
    <location>
        <begin position="199"/>
        <end position="211"/>
    </location>
</feature>
<feature type="compositionally biased region" description="Low complexity" evidence="1">
    <location>
        <begin position="1"/>
        <end position="13"/>
    </location>
</feature>
<feature type="region of interest" description="Disordered" evidence="1">
    <location>
        <begin position="1506"/>
        <end position="1678"/>
    </location>
</feature>
<dbReference type="Proteomes" id="UP000824782">
    <property type="component" value="Unassembled WGS sequence"/>
</dbReference>
<evidence type="ECO:0000313" key="3">
    <source>
        <dbReference type="Proteomes" id="UP000824782"/>
    </source>
</evidence>
<evidence type="ECO:0008006" key="4">
    <source>
        <dbReference type="Google" id="ProtNLM"/>
    </source>
</evidence>
<feature type="compositionally biased region" description="Basic and acidic residues" evidence="1">
    <location>
        <begin position="717"/>
        <end position="736"/>
    </location>
</feature>
<feature type="compositionally biased region" description="Polar residues" evidence="1">
    <location>
        <begin position="73"/>
        <end position="91"/>
    </location>
</feature>
<feature type="compositionally biased region" description="Basic and acidic residues" evidence="1">
    <location>
        <begin position="499"/>
        <end position="528"/>
    </location>
</feature>
<feature type="compositionally biased region" description="Polar residues" evidence="1">
    <location>
        <begin position="305"/>
        <end position="335"/>
    </location>
</feature>
<feature type="compositionally biased region" description="Basic and acidic residues" evidence="1">
    <location>
        <begin position="453"/>
        <end position="477"/>
    </location>
</feature>
<feature type="region of interest" description="Disordered" evidence="1">
    <location>
        <begin position="1056"/>
        <end position="1075"/>
    </location>
</feature>
<accession>A0AAV7BP23</accession>
<feature type="compositionally biased region" description="Polar residues" evidence="1">
    <location>
        <begin position="1539"/>
        <end position="1559"/>
    </location>
</feature>
<protein>
    <recommendedName>
        <fullName evidence="4">Titin-like</fullName>
    </recommendedName>
</protein>
<feature type="region of interest" description="Disordered" evidence="1">
    <location>
        <begin position="1"/>
        <end position="344"/>
    </location>
</feature>
<feature type="compositionally biased region" description="Polar residues" evidence="1">
    <location>
        <begin position="1567"/>
        <end position="1588"/>
    </location>
</feature>
<reference evidence="2" key="1">
    <citation type="thesis" date="2020" institute="ProQuest LLC" country="789 East Eisenhower Parkway, Ann Arbor, MI, USA">
        <title>Comparative Genomics and Chromosome Evolution.</title>
        <authorList>
            <person name="Mudd A.B."/>
        </authorList>
    </citation>
    <scope>NUCLEOTIDE SEQUENCE</scope>
    <source>
        <strain evidence="2">237g6f4</strain>
        <tissue evidence="2">Blood</tissue>
    </source>
</reference>
<evidence type="ECO:0000256" key="1">
    <source>
        <dbReference type="SAM" id="MobiDB-lite"/>
    </source>
</evidence>
<feature type="compositionally biased region" description="Polar residues" evidence="1">
    <location>
        <begin position="105"/>
        <end position="125"/>
    </location>
</feature>
<name>A0AAV7BP23_ENGPU</name>
<evidence type="ECO:0000313" key="2">
    <source>
        <dbReference type="EMBL" id="KAG8574435.1"/>
    </source>
</evidence>
<feature type="compositionally biased region" description="Basic and acidic residues" evidence="1">
    <location>
        <begin position="1648"/>
        <end position="1678"/>
    </location>
</feature>
<keyword evidence="3" id="KW-1185">Reference proteome</keyword>
<sequence>MDSSTSGKSKGGTPNRPLTSRPSLSRNTKTGSPSPSPKLATESPRPGATRGVGPMSKPMVTKTTSAVKEANAAKSSVIRTATASPIKSKTVTPRDPASPIKPPAKQTTRPQNGEKGAQQTASLLVTKNEAAKKTTAGAQMNKPKPGQEGGNTTPSKANGTVKREVGKLPENVSVPKDKTLCLRPESNASVPTKPLATAASPTKTLKANSVSHKPKQIVPPQQKPANTTPLSTKVTKSPVTSTRPGAATSTTIKPVRTASPLVKAQRPTAVSAKVTKTPTSPVKPVSTASVPTKPRNATPVKPPGNTMSTTNQVKVGKQLSNTTKTPPVSSKQVNKAPTAIKSIKSSSVVKKSVKEISAEATPEVNEVTSVVNDVPQILSEESPQVLNSGDGEINKTEQISESEKSPEEMEVADVSLNSELENITDDINPSEELLKESERSLKTSESILPTEEISAKTHPHDTQKERITSMTQDEKSPTKQISHLQEEPMSESSDISAEPLDKEQQSQLFKEEPTVPSKKLQEELRSPLERSTPFAGPEEPLEVKVETAKELKESTTSPDNLVNTTSEGVLIPVKTLEDEVEFSNEPSKETVELLMDENRFLEDEPIAYMDRETYLHQTESMPMKLLDEETFTADREEPLEDVVTSSLEQVTPLEEEAVLTEDEIEPVQQKNAQLLEEYGNSSKALDQLEISPIDPQNPLELLTSSTEELTPSEEEMELFRDEKPQLPKEPSSQDHLDMDENVCDIDQAKPTEAATFSRETVTFSEEETNIPEDPFGGTIINAVDSKMEMNEILQSSDEVATHVEEGNIPLKDLLEPSADEVSLSEDEPVLSVETLQASFEEIKVSKEETELTGDDLQSSFEVAMSSVEPLRTSTEEVKLSEEEHLLPVEPLAETVMSPQVIDEYGDQMLLVDHLHKEDIKSSQEEPMLSPQYSAELNTDLGEEHASLLLLKSSLEPLNHLEENILSSLDPLAETNNEITSLEETRRLETSQSPEQLPDLGQYPVSHELTEEDGNIYSEKEVGEILLMGQEGHLTGQLNIVTEPVIYDAENLDASTVKSTEHVEQENKAGNMDPEGIDEELIAGPEICEEPLNNIEQTDHGPPKHVIAAEKQLDEAEAEVEDISNPIKLDWSVQESVLFPEEPLTSIDELKTTSVEPADYPEIPIKPSLEEVKCAEYDEEATKSSITELMDYPKDLTTCPEKSLDTAMSATAKYLDVFSTEPVDISTIAPTLPYYHDNIEKSCTDLNSENYGLAETSAEFYVDKPSDLLLAPLDPLEEEPIKHDILNHPEETEDDDIPTPTPENTNYSLQYLVNQSENLEYITSGNQHSTEELKPMTDLLVDTEFYVSMETTEEETNISKNQDIAEEIENNKPPTPENPLTNEESLTLETILDNNTTSVLEQSNATKVLDQNNVTDIQEHFMPVEEAKSATEYTEDEPTDISYTEASFVERTHYPATNTLSVFQTDQNVEVSETSDVEKVDLLNHPPETEKEPWVVVKMDELLDFKEEPDERPLRPATLNQEAEVQDEQKAEELVERASVCSTLSDPQLAAKSSSETSTPEELRTYEDSSSGVESHSDDAATSPQTTLTPDPDLGIHMGQEEGTETPAGTPASNNKGVPPPLQIVDIEEQSQSSSPSGIESSENNPIVRKKEMMASTESREHDYEEGAKERGAQRGNDD</sequence>
<feature type="compositionally biased region" description="Polar residues" evidence="1">
    <location>
        <begin position="16"/>
        <end position="33"/>
    </location>
</feature>
<organism evidence="2 3">
    <name type="scientific">Engystomops pustulosus</name>
    <name type="common">Tungara frog</name>
    <name type="synonym">Physalaemus pustulosus</name>
    <dbReference type="NCBI Taxonomy" id="76066"/>
    <lineage>
        <taxon>Eukaryota</taxon>
        <taxon>Metazoa</taxon>
        <taxon>Chordata</taxon>
        <taxon>Craniata</taxon>
        <taxon>Vertebrata</taxon>
        <taxon>Euteleostomi</taxon>
        <taxon>Amphibia</taxon>
        <taxon>Batrachia</taxon>
        <taxon>Anura</taxon>
        <taxon>Neobatrachia</taxon>
        <taxon>Hyloidea</taxon>
        <taxon>Leptodactylidae</taxon>
        <taxon>Leiuperinae</taxon>
        <taxon>Engystomops</taxon>
    </lineage>
</organism>
<feature type="compositionally biased region" description="Basic and acidic residues" evidence="1">
    <location>
        <begin position="1526"/>
        <end position="1535"/>
    </location>
</feature>
<comment type="caution">
    <text evidence="2">The sequence shown here is derived from an EMBL/GenBank/DDBJ whole genome shotgun (WGS) entry which is preliminary data.</text>
</comment>
<feature type="compositionally biased region" description="Low complexity" evidence="1">
    <location>
        <begin position="231"/>
        <end position="242"/>
    </location>
</feature>
<feature type="region of interest" description="Disordered" evidence="1">
    <location>
        <begin position="981"/>
        <end position="1000"/>
    </location>
</feature>
<feature type="compositionally biased region" description="Polar residues" evidence="1">
    <location>
        <begin position="415"/>
        <end position="427"/>
    </location>
</feature>
<feature type="compositionally biased region" description="Low complexity" evidence="1">
    <location>
        <begin position="699"/>
        <end position="709"/>
    </location>
</feature>
<feature type="region of interest" description="Disordered" evidence="1">
    <location>
        <begin position="375"/>
        <end position="542"/>
    </location>
</feature>